<dbReference type="Pfam" id="PF03028">
    <property type="entry name" value="Dynein_heavy"/>
    <property type="match status" value="1"/>
</dbReference>
<evidence type="ECO:0000259" key="1">
    <source>
        <dbReference type="Pfam" id="PF03028"/>
    </source>
</evidence>
<dbReference type="GO" id="GO:0045505">
    <property type="term" value="F:dynein intermediate chain binding"/>
    <property type="evidence" value="ECO:0007669"/>
    <property type="project" value="InterPro"/>
</dbReference>
<feature type="domain" description="Dynein heavy chain region D6 P-loop" evidence="1">
    <location>
        <begin position="1"/>
        <end position="70"/>
    </location>
</feature>
<gene>
    <name evidence="2" type="ORF">G9C98_007279</name>
</gene>
<dbReference type="GO" id="GO:0051959">
    <property type="term" value="F:dynein light intermediate chain binding"/>
    <property type="evidence" value="ECO:0007669"/>
    <property type="project" value="InterPro"/>
</dbReference>
<dbReference type="GO" id="GO:0007018">
    <property type="term" value="P:microtubule-based movement"/>
    <property type="evidence" value="ECO:0007669"/>
    <property type="project" value="InterPro"/>
</dbReference>
<comment type="caution">
    <text evidence="2">The sequence shown here is derived from an EMBL/GenBank/DDBJ whole genome shotgun (WGS) entry which is preliminary data.</text>
</comment>
<evidence type="ECO:0000313" key="3">
    <source>
        <dbReference type="Proteomes" id="UP000729913"/>
    </source>
</evidence>
<protein>
    <recommendedName>
        <fullName evidence="1">Dynein heavy chain region D6 P-loop domain-containing protein</fullName>
    </recommendedName>
</protein>
<sequence length="71" mass="8107">MGQGQEFYARKLISEAMTDGGWVLLQNVHLSLPFCNEAMDTLVETDNVHDSFRLWMTTEVHPQFPIGLLQV</sequence>
<dbReference type="AlphaFoldDB" id="A0A8J5QTH8"/>
<dbReference type="InterPro" id="IPR026983">
    <property type="entry name" value="DHC"/>
</dbReference>
<name>A0A8J5QTH8_9HYME</name>
<organism evidence="2 3">
    <name type="scientific">Cotesia typhae</name>
    <dbReference type="NCBI Taxonomy" id="2053667"/>
    <lineage>
        <taxon>Eukaryota</taxon>
        <taxon>Metazoa</taxon>
        <taxon>Ecdysozoa</taxon>
        <taxon>Arthropoda</taxon>
        <taxon>Hexapoda</taxon>
        <taxon>Insecta</taxon>
        <taxon>Pterygota</taxon>
        <taxon>Neoptera</taxon>
        <taxon>Endopterygota</taxon>
        <taxon>Hymenoptera</taxon>
        <taxon>Apocrita</taxon>
        <taxon>Ichneumonoidea</taxon>
        <taxon>Braconidae</taxon>
        <taxon>Microgastrinae</taxon>
        <taxon>Cotesia</taxon>
    </lineage>
</organism>
<dbReference type="InterPro" id="IPR004273">
    <property type="entry name" value="Dynein_heavy_D6_P-loop"/>
</dbReference>
<reference evidence="2" key="2">
    <citation type="submission" date="2021-04" db="EMBL/GenBank/DDBJ databases">
        <title>Genome-wide patterns of bracovirus chromosomal integration into multiple host tissues during parasitism.</title>
        <authorList>
            <person name="Chebbi M.A.C."/>
        </authorList>
    </citation>
    <scope>NUCLEOTIDE SEQUENCE</scope>
    <source>
        <tissue evidence="2">Whole body</tissue>
    </source>
</reference>
<dbReference type="GO" id="GO:0030286">
    <property type="term" value="C:dynein complex"/>
    <property type="evidence" value="ECO:0007669"/>
    <property type="project" value="InterPro"/>
</dbReference>
<dbReference type="PANTHER" id="PTHR46961:SF19">
    <property type="entry name" value="DYNEIN HEAVY CHAIN 5, AXONEMAL"/>
    <property type="match status" value="1"/>
</dbReference>
<dbReference type="Proteomes" id="UP000729913">
    <property type="component" value="Unassembled WGS sequence"/>
</dbReference>
<dbReference type="PANTHER" id="PTHR46961">
    <property type="entry name" value="DYNEIN HEAVY CHAIN 1, AXONEMAL-LIKE PROTEIN"/>
    <property type="match status" value="1"/>
</dbReference>
<dbReference type="GO" id="GO:0008569">
    <property type="term" value="F:minus-end-directed microtubule motor activity"/>
    <property type="evidence" value="ECO:0007669"/>
    <property type="project" value="InterPro"/>
</dbReference>
<reference evidence="2" key="1">
    <citation type="submission" date="2020-03" db="EMBL/GenBank/DDBJ databases">
        <authorList>
            <person name="Chebbi M.A."/>
            <person name="Drezen J.M."/>
        </authorList>
    </citation>
    <scope>NUCLEOTIDE SEQUENCE</scope>
    <source>
        <tissue evidence="2">Whole body</tissue>
    </source>
</reference>
<dbReference type="EMBL" id="JAAOIC020000006">
    <property type="protein sequence ID" value="KAG8041975.1"/>
    <property type="molecule type" value="Genomic_DNA"/>
</dbReference>
<dbReference type="OrthoDB" id="447173at2759"/>
<keyword evidence="3" id="KW-1185">Reference proteome</keyword>
<accession>A0A8J5QTH8</accession>
<evidence type="ECO:0000313" key="2">
    <source>
        <dbReference type="EMBL" id="KAG8041975.1"/>
    </source>
</evidence>
<proteinExistence type="predicted"/>